<dbReference type="AlphaFoldDB" id="A0A7N0ZXW7"/>
<feature type="region of interest" description="Disordered" evidence="1">
    <location>
        <begin position="175"/>
        <end position="211"/>
    </location>
</feature>
<dbReference type="EnsemblPlants" id="Kaladp0047s0229.2.v1.1">
    <property type="protein sequence ID" value="Kaladp0047s0229.2.v1.1"/>
    <property type="gene ID" value="Kaladp0047s0229.v1.1"/>
</dbReference>
<proteinExistence type="predicted"/>
<dbReference type="CDD" id="cd05162">
    <property type="entry name" value="PWWP"/>
    <property type="match status" value="1"/>
</dbReference>
<feature type="domain" description="PWWP" evidence="2">
    <location>
        <begin position="17"/>
        <end position="72"/>
    </location>
</feature>
<dbReference type="SUPFAM" id="SSF63748">
    <property type="entry name" value="Tudor/PWWP/MBT"/>
    <property type="match status" value="1"/>
</dbReference>
<feature type="region of interest" description="Disordered" evidence="1">
    <location>
        <begin position="653"/>
        <end position="686"/>
    </location>
</feature>
<dbReference type="EnsemblPlants" id="Kaladp0047s0229.1.v1.1">
    <property type="protein sequence ID" value="Kaladp0047s0229.1.v1.1"/>
    <property type="gene ID" value="Kaladp0047s0229.v1.1"/>
</dbReference>
<name>A0A7N0ZXW7_KALFE</name>
<feature type="compositionally biased region" description="Basic and acidic residues" evidence="1">
    <location>
        <begin position="366"/>
        <end position="377"/>
    </location>
</feature>
<keyword evidence="4" id="KW-1185">Reference proteome</keyword>
<feature type="compositionally biased region" description="Basic residues" evidence="1">
    <location>
        <begin position="281"/>
        <end position="290"/>
    </location>
</feature>
<dbReference type="PROSITE" id="PS50812">
    <property type="entry name" value="PWWP"/>
    <property type="match status" value="1"/>
</dbReference>
<feature type="compositionally biased region" description="Basic residues" evidence="1">
    <location>
        <begin position="667"/>
        <end position="681"/>
    </location>
</feature>
<dbReference type="InterPro" id="IPR000313">
    <property type="entry name" value="PWWP_dom"/>
</dbReference>
<feature type="region of interest" description="Disordered" evidence="1">
    <location>
        <begin position="248"/>
        <end position="290"/>
    </location>
</feature>
<evidence type="ECO:0000313" key="3">
    <source>
        <dbReference type="EnsemblPlants" id="Kaladp0047s0229.1.v1.1"/>
    </source>
</evidence>
<dbReference type="Proteomes" id="UP000594263">
    <property type="component" value="Unplaced"/>
</dbReference>
<evidence type="ECO:0000259" key="2">
    <source>
        <dbReference type="PROSITE" id="PS50812"/>
    </source>
</evidence>
<dbReference type="OMA" id="NGMVMSQ"/>
<dbReference type="Gramene" id="Kaladp0047s0229.1.v1.1">
    <property type="protein sequence ID" value="Kaladp0047s0229.1.v1.1"/>
    <property type="gene ID" value="Kaladp0047s0229.v1.1"/>
</dbReference>
<sequence>MGSSPGAAENGGIDETVGRLVWVRRRNGSWWPGQIMSVDELPKSCLLAAKPGTPVKLLGRDDASFDWYNLNKSKRVKAFRCGEFDDCIEKAKAAVSSNKKSVKYARREDAIICALEIENLYELKDKDISRLNSSAKKQNGNISTDLPVVRENCETGNELNASLKKVKIQELAHRRLSSAEPNEMNVDKTSSAKGKRRKTPNDSEDDGIVGAKRMRGIQDLVLDVASKIKDEADGESVQVHQESVDKGISIASESPANSGKSNTSSLKKKRSAVVNGNGHESKRRKDRRRTLTKVLEESVMVSVPVTCSDLSGTVGSHAMVTSDREAALESVDSEGITSDFAYNSAQGADDRGEDVVLTDCDGTCDPSRDDQKQKDGSADCLVSRDNGPSDDLYDVHLSMDDDNADFAHAVPSDPSGKKHTDCTKQSQLSEHGSDVPVTNGDVPESDSTSSAAARVGISYEIMKSSSKWQSKRKRNARRMTKYKKQEMKNIAGCLNEGCSRQGLGLEQHLGVFSVVSDLKIDSRHEEITEEPGDGSTNWGKSSPCKEVIEGPSYEAKGPTRSLPYRRSRFLVPPKYEEADFPTRNFRSDPGAEPSLHDVHIEVRSTYRSHHVPIVSFMSKFNGKAIIGHPLTVEIMELGYSDKLLKQFTDNLSYKHSRNPRSGEGRDRRKHSTSRNGSKKGWSKNGAPLSKKIRKLSALTGSRKSRDVDRNPVVEKPRTSAIACIPLNVVFSRLNEAVNGSKHHLFHTPSNM</sequence>
<dbReference type="PANTHER" id="PTHR33697">
    <property type="entry name" value="T17B22.17 PROTEIN-RELATED"/>
    <property type="match status" value="1"/>
</dbReference>
<accession>A0A7N0ZXW7</accession>
<organism evidence="3 4">
    <name type="scientific">Kalanchoe fedtschenkoi</name>
    <name type="common">Lavender scallops</name>
    <name type="synonym">South American air plant</name>
    <dbReference type="NCBI Taxonomy" id="63787"/>
    <lineage>
        <taxon>Eukaryota</taxon>
        <taxon>Viridiplantae</taxon>
        <taxon>Streptophyta</taxon>
        <taxon>Embryophyta</taxon>
        <taxon>Tracheophyta</taxon>
        <taxon>Spermatophyta</taxon>
        <taxon>Magnoliopsida</taxon>
        <taxon>eudicotyledons</taxon>
        <taxon>Gunneridae</taxon>
        <taxon>Pentapetalae</taxon>
        <taxon>Saxifragales</taxon>
        <taxon>Crassulaceae</taxon>
        <taxon>Kalanchoe</taxon>
    </lineage>
</organism>
<dbReference type="Pfam" id="PF00855">
    <property type="entry name" value="PWWP"/>
    <property type="match status" value="1"/>
</dbReference>
<feature type="compositionally biased region" description="Polar residues" evidence="1">
    <location>
        <begin position="251"/>
        <end position="265"/>
    </location>
</feature>
<feature type="region of interest" description="Disordered" evidence="1">
    <location>
        <begin position="364"/>
        <end position="387"/>
    </location>
</feature>
<reference evidence="3" key="1">
    <citation type="submission" date="2021-01" db="UniProtKB">
        <authorList>
            <consortium name="EnsemblPlants"/>
        </authorList>
    </citation>
    <scope>IDENTIFICATION</scope>
</reference>
<protein>
    <recommendedName>
        <fullName evidence="2">PWWP domain-containing protein</fullName>
    </recommendedName>
</protein>
<dbReference type="PANTHER" id="PTHR33697:SF1">
    <property type="entry name" value="TUDOR_PWWP_MBT SUPERFAMILY PROTEIN"/>
    <property type="match status" value="1"/>
</dbReference>
<feature type="region of interest" description="Disordered" evidence="1">
    <location>
        <begin position="404"/>
        <end position="451"/>
    </location>
</feature>
<dbReference type="InterPro" id="IPR044679">
    <property type="entry name" value="PWWP2-like"/>
</dbReference>
<dbReference type="Gramene" id="Kaladp0047s0229.2.v1.1">
    <property type="protein sequence ID" value="Kaladp0047s0229.2.v1.1"/>
    <property type="gene ID" value="Kaladp0047s0229.v1.1"/>
</dbReference>
<dbReference type="Gene3D" id="2.30.30.140">
    <property type="match status" value="1"/>
</dbReference>
<evidence type="ECO:0000313" key="4">
    <source>
        <dbReference type="Proteomes" id="UP000594263"/>
    </source>
</evidence>
<evidence type="ECO:0000256" key="1">
    <source>
        <dbReference type="SAM" id="MobiDB-lite"/>
    </source>
</evidence>